<dbReference type="PROSITE" id="PS50932">
    <property type="entry name" value="HTH_LACI_2"/>
    <property type="match status" value="1"/>
</dbReference>
<dbReference type="PANTHER" id="PTHR30146:SF149">
    <property type="entry name" value="HTH-TYPE TRANSCRIPTIONAL REGULATOR EBGR"/>
    <property type="match status" value="1"/>
</dbReference>
<dbReference type="SUPFAM" id="SSF53822">
    <property type="entry name" value="Periplasmic binding protein-like I"/>
    <property type="match status" value="1"/>
</dbReference>
<dbReference type="Pfam" id="PF13377">
    <property type="entry name" value="Peripla_BP_3"/>
    <property type="match status" value="1"/>
</dbReference>
<protein>
    <submittedName>
        <fullName evidence="5">LacI family DNA-binding transcriptional regulator</fullName>
    </submittedName>
</protein>
<proteinExistence type="predicted"/>
<evidence type="ECO:0000259" key="4">
    <source>
        <dbReference type="PROSITE" id="PS50932"/>
    </source>
</evidence>
<accession>A0ABR7EHG8</accession>
<dbReference type="RefSeq" id="WP_186858673.1">
    <property type="nucleotide sequence ID" value="NZ_JACOON010000007.1"/>
</dbReference>
<dbReference type="GO" id="GO:0003677">
    <property type="term" value="F:DNA binding"/>
    <property type="evidence" value="ECO:0007669"/>
    <property type="project" value="UniProtKB-KW"/>
</dbReference>
<feature type="domain" description="HTH lacI-type" evidence="4">
    <location>
        <begin position="2"/>
        <end position="56"/>
    </location>
</feature>
<evidence type="ECO:0000256" key="3">
    <source>
        <dbReference type="ARBA" id="ARBA00023163"/>
    </source>
</evidence>
<dbReference type="CDD" id="cd06267">
    <property type="entry name" value="PBP1_LacI_sugar_binding-like"/>
    <property type="match status" value="1"/>
</dbReference>
<dbReference type="SMART" id="SM00354">
    <property type="entry name" value="HTH_LACI"/>
    <property type="match status" value="1"/>
</dbReference>
<comment type="caution">
    <text evidence="5">The sequence shown here is derived from an EMBL/GenBank/DDBJ whole genome shotgun (WGS) entry which is preliminary data.</text>
</comment>
<dbReference type="EMBL" id="JACOON010000007">
    <property type="protein sequence ID" value="MBC5649225.1"/>
    <property type="molecule type" value="Genomic_DNA"/>
</dbReference>
<keyword evidence="1" id="KW-0805">Transcription regulation</keyword>
<dbReference type="Proteomes" id="UP000606889">
    <property type="component" value="Unassembled WGS sequence"/>
</dbReference>
<evidence type="ECO:0000313" key="6">
    <source>
        <dbReference type="Proteomes" id="UP000606889"/>
    </source>
</evidence>
<name>A0ABR7EHG8_9FIRM</name>
<sequence>MARMIDVARKAGVSIATVSNYLTGKKHVGLEKQRLIQKVIEECGYEVNIAARCLKSNRTYNIGVAIPEISSVYFTQIFNGLRDAADDTDYTFSFVSTNFDFAKEKQAISQFKRSRVDGILLNSCCEMKNKREWAKKLVSGGNGGKSFPVLSLEYNMDSNYVSALYLDNVSISREIAEYLLEKGCKDILYISAKQSTIVGHERLKGYKEALAAAHIPIRKEYIFEGNLSSFSGYKAVCDAFERGIIFDAVMAVNDQSAIGALKALHEKKIKVPDEVMLTGCDNIFPGTLVSPQITTVNIPAYTLGLEGFKLLQQMIEEPDMKPVQKKIVHSFIERQSTNKNCESEWNLARW</sequence>
<reference evidence="5 6" key="1">
    <citation type="submission" date="2020-08" db="EMBL/GenBank/DDBJ databases">
        <title>Genome public.</title>
        <authorList>
            <person name="Liu C."/>
            <person name="Sun Q."/>
        </authorList>
    </citation>
    <scope>NUCLEOTIDE SEQUENCE [LARGE SCALE GENOMIC DNA]</scope>
    <source>
        <strain evidence="5 6">NSJ-35</strain>
    </source>
</reference>
<dbReference type="InterPro" id="IPR000843">
    <property type="entry name" value="HTH_LacI"/>
</dbReference>
<keyword evidence="6" id="KW-1185">Reference proteome</keyword>
<evidence type="ECO:0000256" key="2">
    <source>
        <dbReference type="ARBA" id="ARBA00023125"/>
    </source>
</evidence>
<organism evidence="5 6">
    <name type="scientific">Christensenella tenuis</name>
    <dbReference type="NCBI Taxonomy" id="2763033"/>
    <lineage>
        <taxon>Bacteria</taxon>
        <taxon>Bacillati</taxon>
        <taxon>Bacillota</taxon>
        <taxon>Clostridia</taxon>
        <taxon>Christensenellales</taxon>
        <taxon>Christensenellaceae</taxon>
        <taxon>Christensenella</taxon>
    </lineage>
</organism>
<dbReference type="InterPro" id="IPR046335">
    <property type="entry name" value="LacI/GalR-like_sensor"/>
</dbReference>
<dbReference type="CDD" id="cd01392">
    <property type="entry name" value="HTH_LacI"/>
    <property type="match status" value="1"/>
</dbReference>
<dbReference type="Gene3D" id="1.10.260.40">
    <property type="entry name" value="lambda repressor-like DNA-binding domains"/>
    <property type="match status" value="1"/>
</dbReference>
<keyword evidence="3" id="KW-0804">Transcription</keyword>
<dbReference type="SUPFAM" id="SSF47413">
    <property type="entry name" value="lambda repressor-like DNA-binding domains"/>
    <property type="match status" value="1"/>
</dbReference>
<dbReference type="Pfam" id="PF00356">
    <property type="entry name" value="LacI"/>
    <property type="match status" value="1"/>
</dbReference>
<dbReference type="InterPro" id="IPR010982">
    <property type="entry name" value="Lambda_DNA-bd_dom_sf"/>
</dbReference>
<evidence type="ECO:0000256" key="1">
    <source>
        <dbReference type="ARBA" id="ARBA00023015"/>
    </source>
</evidence>
<dbReference type="InterPro" id="IPR028082">
    <property type="entry name" value="Peripla_BP_I"/>
</dbReference>
<dbReference type="Gene3D" id="3.40.50.2300">
    <property type="match status" value="2"/>
</dbReference>
<evidence type="ECO:0000313" key="5">
    <source>
        <dbReference type="EMBL" id="MBC5649225.1"/>
    </source>
</evidence>
<gene>
    <name evidence="5" type="ORF">H8S18_12830</name>
</gene>
<dbReference type="PANTHER" id="PTHR30146">
    <property type="entry name" value="LACI-RELATED TRANSCRIPTIONAL REPRESSOR"/>
    <property type="match status" value="1"/>
</dbReference>
<keyword evidence="2 5" id="KW-0238">DNA-binding</keyword>